<dbReference type="RefSeq" id="YP_009777606.1">
    <property type="nucleotide sequence ID" value="NC_047700.1"/>
</dbReference>
<dbReference type="GeneID" id="55412270"/>
<dbReference type="Proteomes" id="UP000504913">
    <property type="component" value="Segment"/>
</dbReference>
<keyword evidence="2" id="KW-1185">Reference proteome</keyword>
<dbReference type="EMBL" id="AP013546">
    <property type="protein sequence ID" value="BAQ94350.1"/>
    <property type="molecule type" value="Genomic_DNA"/>
</dbReference>
<protein>
    <submittedName>
        <fullName evidence="1">Gp165</fullName>
    </submittedName>
</protein>
<proteinExistence type="predicted"/>
<evidence type="ECO:0000313" key="1">
    <source>
        <dbReference type="EMBL" id="BAQ94350.1"/>
    </source>
</evidence>
<dbReference type="KEGG" id="vg:55412270"/>
<name>A0A6S4PAR1_9CAUD</name>
<organism evidence="1 2">
    <name type="scientific">uncultured phage_MedDCM-OCT-S37-C6</name>
    <dbReference type="NCBI Taxonomy" id="2740804"/>
    <lineage>
        <taxon>Viruses</taxon>
        <taxon>Duplodnaviria</taxon>
        <taxon>Heunggongvirae</taxon>
        <taxon>Uroviricota</taxon>
        <taxon>Caudoviricetes</taxon>
        <taxon>Autographivirales</taxon>
        <taxon>Oinezvirus</taxon>
        <taxon>Oinezvirus S37C6</taxon>
    </lineage>
</organism>
<reference evidence="1 2" key="1">
    <citation type="journal article" date="2013" name="PLoS Genet.">
        <title>Expanding the Marine Virosphere Using Metagenomics.</title>
        <authorList>
            <person name="Mizuno C.M."/>
            <person name="Rodriguez-Valera F."/>
            <person name="Kimes N.E."/>
            <person name="Ghai R."/>
        </authorList>
    </citation>
    <scope>NUCLEOTIDE SEQUENCE [LARGE SCALE GENOMIC DNA]</scope>
    <source>
        <strain evidence="1">UvMED-CGR-C79-MedDCM-OCT-S37-C6</strain>
    </source>
</reference>
<accession>A0A6S4PAR1</accession>
<evidence type="ECO:0000313" key="2">
    <source>
        <dbReference type="Proteomes" id="UP000504913"/>
    </source>
</evidence>
<sequence length="224" mass="24438">MKRAALLLALCCSPAHAQMSSTAAPVANSSGSVTNQAVQVVPSSTMRYNFAAGTNCPTTTLTINPFVSSTYGFATPYEPYYMDPVYSDVDLEGAFDPEGRPIGDGYVDAPGQVLYYKPVRTGQKNNTSINGGITAQITIPLDRRAQRLCLQAAEKQVRIMQSQLEANRLNYELKRMKHCGEQAKLGVTYASWSPFRDICKDIVVAPAPVEQHTHKLMTSNDAKP</sequence>